<dbReference type="Proteomes" id="UP000593567">
    <property type="component" value="Unassembled WGS sequence"/>
</dbReference>
<keyword evidence="3" id="KW-1185">Reference proteome</keyword>
<dbReference type="AlphaFoldDB" id="A0A7J7J052"/>
<reference evidence="2" key="1">
    <citation type="submission" date="2020-06" db="EMBL/GenBank/DDBJ databases">
        <title>Draft genome of Bugula neritina, a colonial animal packing powerful symbionts and potential medicines.</title>
        <authorList>
            <person name="Rayko M."/>
        </authorList>
    </citation>
    <scope>NUCLEOTIDE SEQUENCE [LARGE SCALE GENOMIC DNA]</scope>
    <source>
        <strain evidence="2">Kwan_BN1</strain>
    </source>
</reference>
<feature type="region of interest" description="Disordered" evidence="1">
    <location>
        <begin position="175"/>
        <end position="203"/>
    </location>
</feature>
<sequence length="215" mass="23977">MNHKVNSIATVAADDYARQIGKEAVPIAIKWKDLVAKSSSCKEVQNVLEALKSNEMQKCSRSYQVVENELSEIDGVLLREGEIDDTVYDKANINDAMAKLKCKEYADARRGARESELEVGDEVLLREEDKGKLSCNFGNDKHVVTSKQGSDIVCENPSNGKVTRRNSTFVKVIPKTPSLNKNDSPVGDANTQQRPQRVRKQPDWYGDVVIHALDE</sequence>
<feature type="compositionally biased region" description="Polar residues" evidence="1">
    <location>
        <begin position="177"/>
        <end position="195"/>
    </location>
</feature>
<proteinExistence type="predicted"/>
<evidence type="ECO:0000313" key="3">
    <source>
        <dbReference type="Proteomes" id="UP000593567"/>
    </source>
</evidence>
<dbReference type="EMBL" id="VXIV02003225">
    <property type="protein sequence ID" value="KAF6019493.1"/>
    <property type="molecule type" value="Genomic_DNA"/>
</dbReference>
<name>A0A7J7J052_BUGNE</name>
<protein>
    <submittedName>
        <fullName evidence="2">Uncharacterized protein</fullName>
    </submittedName>
</protein>
<comment type="caution">
    <text evidence="2">The sequence shown here is derived from an EMBL/GenBank/DDBJ whole genome shotgun (WGS) entry which is preliminary data.</text>
</comment>
<accession>A0A7J7J052</accession>
<dbReference type="OrthoDB" id="6287653at2759"/>
<evidence type="ECO:0000313" key="2">
    <source>
        <dbReference type="EMBL" id="KAF6019493.1"/>
    </source>
</evidence>
<organism evidence="2 3">
    <name type="scientific">Bugula neritina</name>
    <name type="common">Brown bryozoan</name>
    <name type="synonym">Sertularia neritina</name>
    <dbReference type="NCBI Taxonomy" id="10212"/>
    <lineage>
        <taxon>Eukaryota</taxon>
        <taxon>Metazoa</taxon>
        <taxon>Spiralia</taxon>
        <taxon>Lophotrochozoa</taxon>
        <taxon>Bryozoa</taxon>
        <taxon>Gymnolaemata</taxon>
        <taxon>Cheilostomatida</taxon>
        <taxon>Flustrina</taxon>
        <taxon>Buguloidea</taxon>
        <taxon>Bugulidae</taxon>
        <taxon>Bugula</taxon>
    </lineage>
</organism>
<gene>
    <name evidence="2" type="ORF">EB796_022198</name>
</gene>
<evidence type="ECO:0000256" key="1">
    <source>
        <dbReference type="SAM" id="MobiDB-lite"/>
    </source>
</evidence>